<dbReference type="EMBL" id="JACHWB010000004">
    <property type="protein sequence ID" value="MBB3020413.1"/>
    <property type="molecule type" value="Genomic_DNA"/>
</dbReference>
<proteinExistence type="predicted"/>
<name>A0A7W4VNJ3_9HYPH</name>
<protein>
    <submittedName>
        <fullName evidence="1">Uncharacterized protein</fullName>
    </submittedName>
</protein>
<dbReference type="AlphaFoldDB" id="A0A7W4VNJ3"/>
<gene>
    <name evidence="1" type="ORF">FHR70_003494</name>
</gene>
<evidence type="ECO:0000313" key="2">
    <source>
        <dbReference type="Proteomes" id="UP000532010"/>
    </source>
</evidence>
<comment type="caution">
    <text evidence="1">The sequence shown here is derived from an EMBL/GenBank/DDBJ whole genome shotgun (WGS) entry which is preliminary data.</text>
</comment>
<organism evidence="1 2">
    <name type="scientific">Microvirga lupini</name>
    <dbReference type="NCBI Taxonomy" id="420324"/>
    <lineage>
        <taxon>Bacteria</taxon>
        <taxon>Pseudomonadati</taxon>
        <taxon>Pseudomonadota</taxon>
        <taxon>Alphaproteobacteria</taxon>
        <taxon>Hyphomicrobiales</taxon>
        <taxon>Methylobacteriaceae</taxon>
        <taxon>Microvirga</taxon>
    </lineage>
</organism>
<keyword evidence="2" id="KW-1185">Reference proteome</keyword>
<sequence>MSSSTSAAFADPAIDEALQRFMLPAFWSGFKDEAPFVHPQDRPVIAKSPHGGWLATAAAENFDTVVQTDSLGVGDDRFYFSLLPVPYAGDLARADIFILLLNPGGGGVFDFHVEYRCPSWRDRVLGNLSQAVHGMEFPNLNLDPEFCWTGGYQWWERKLRAVAMELVPLCGSYRNALRELSRRVACIELVPYHSTSFNGHKLLEVLPSTLQARRYVRDVLLPRAQGDELSIIVTRQSKTWGLPAQEGVPSIVHYTGQQARGVHFGPTTTGGREILRRIRKTGPLS</sequence>
<accession>A0A7W4VNJ3</accession>
<dbReference type="Proteomes" id="UP000532010">
    <property type="component" value="Unassembled WGS sequence"/>
</dbReference>
<dbReference type="RefSeq" id="WP_183452365.1">
    <property type="nucleotide sequence ID" value="NZ_JACHWB010000004.1"/>
</dbReference>
<reference evidence="1 2" key="1">
    <citation type="submission" date="2020-08" db="EMBL/GenBank/DDBJ databases">
        <title>The Agave Microbiome: Exploring the role of microbial communities in plant adaptations to desert environments.</title>
        <authorList>
            <person name="Partida-Martinez L.P."/>
        </authorList>
    </citation>
    <scope>NUCLEOTIDE SEQUENCE [LARGE SCALE GENOMIC DNA]</scope>
    <source>
        <strain evidence="1 2">AT3.9</strain>
    </source>
</reference>
<evidence type="ECO:0000313" key="1">
    <source>
        <dbReference type="EMBL" id="MBB3020413.1"/>
    </source>
</evidence>